<dbReference type="PANTHER" id="PTHR24171">
    <property type="entry name" value="ANKYRIN REPEAT DOMAIN-CONTAINING PROTEIN 39-RELATED"/>
    <property type="match status" value="1"/>
</dbReference>
<dbReference type="GO" id="GO:0008270">
    <property type="term" value="F:zinc ion binding"/>
    <property type="evidence" value="ECO:0007669"/>
    <property type="project" value="UniProtKB-KW"/>
</dbReference>
<feature type="repeat" description="ANK" evidence="3">
    <location>
        <begin position="35"/>
        <end position="67"/>
    </location>
</feature>
<dbReference type="PROSITE" id="PS50088">
    <property type="entry name" value="ANK_REPEAT"/>
    <property type="match status" value="1"/>
</dbReference>
<keyword evidence="1" id="KW-0677">Repeat</keyword>
<dbReference type="AlphaFoldDB" id="A0A9P5MYG8"/>
<feature type="compositionally biased region" description="Pro residues" evidence="5">
    <location>
        <begin position="223"/>
        <end position="248"/>
    </location>
</feature>
<evidence type="ECO:0000256" key="5">
    <source>
        <dbReference type="SAM" id="MobiDB-lite"/>
    </source>
</evidence>
<dbReference type="Pfam" id="PF14608">
    <property type="entry name" value="zf-CCCH_2"/>
    <property type="match status" value="2"/>
</dbReference>
<evidence type="ECO:0000259" key="6">
    <source>
        <dbReference type="PROSITE" id="PS50103"/>
    </source>
</evidence>
<feature type="compositionally biased region" description="Low complexity" evidence="5">
    <location>
        <begin position="250"/>
        <end position="259"/>
    </location>
</feature>
<feature type="domain" description="C3H1-type" evidence="6">
    <location>
        <begin position="176"/>
        <end position="201"/>
    </location>
</feature>
<dbReference type="GO" id="GO:0010468">
    <property type="term" value="P:regulation of gene expression"/>
    <property type="evidence" value="ECO:0007669"/>
    <property type="project" value="UniProtKB-ARBA"/>
</dbReference>
<comment type="caution">
    <text evidence="7">The sequence shown here is derived from an EMBL/GenBank/DDBJ whole genome shotgun (WGS) entry which is preliminary data.</text>
</comment>
<reference evidence="7" key="1">
    <citation type="submission" date="2019-10" db="EMBL/GenBank/DDBJ databases">
        <authorList>
            <consortium name="DOE Joint Genome Institute"/>
            <person name="Kuo A."/>
            <person name="Miyauchi S."/>
            <person name="Kiss E."/>
            <person name="Drula E."/>
            <person name="Kohler A."/>
            <person name="Sanchez-Garcia M."/>
            <person name="Andreopoulos B."/>
            <person name="Barry K.W."/>
            <person name="Bonito G."/>
            <person name="Buee M."/>
            <person name="Carver A."/>
            <person name="Chen C."/>
            <person name="Cichocki N."/>
            <person name="Clum A."/>
            <person name="Culley D."/>
            <person name="Crous P.W."/>
            <person name="Fauchery L."/>
            <person name="Girlanda M."/>
            <person name="Hayes R."/>
            <person name="Keri Z."/>
            <person name="LaButti K."/>
            <person name="Lipzen A."/>
            <person name="Lombard V."/>
            <person name="Magnuson J."/>
            <person name="Maillard F."/>
            <person name="Morin E."/>
            <person name="Murat C."/>
            <person name="Nolan M."/>
            <person name="Ohm R."/>
            <person name="Pangilinan J."/>
            <person name="Pereira M."/>
            <person name="Perotto S."/>
            <person name="Peter M."/>
            <person name="Riley R."/>
            <person name="Sitrit Y."/>
            <person name="Stielow B."/>
            <person name="Szollosi G."/>
            <person name="Zifcakova L."/>
            <person name="Stursova M."/>
            <person name="Spatafora J.W."/>
            <person name="Tedersoo L."/>
            <person name="Vaario L.-M."/>
            <person name="Yamada A."/>
            <person name="Yan M."/>
            <person name="Wang P."/>
            <person name="Xu J."/>
            <person name="Bruns T."/>
            <person name="Baldrian P."/>
            <person name="Vilgalys R."/>
            <person name="Henrissat B."/>
            <person name="Grigoriev I.V."/>
            <person name="Hibbett D."/>
            <person name="Nagy L.G."/>
            <person name="Martin F.M."/>
        </authorList>
    </citation>
    <scope>NUCLEOTIDE SEQUENCE</scope>
    <source>
        <strain evidence="7">Prilba</strain>
    </source>
</reference>
<evidence type="ECO:0000256" key="3">
    <source>
        <dbReference type="PROSITE-ProRule" id="PRU00023"/>
    </source>
</evidence>
<feature type="compositionally biased region" description="Low complexity" evidence="5">
    <location>
        <begin position="301"/>
        <end position="318"/>
    </location>
</feature>
<keyword evidence="4" id="KW-0863">Zinc-finger</keyword>
<sequence length="609" mass="64091">MLSDLSQACLDGDLNKVNQLLPQASPLDIEEKDQDGMTPLIAAVKNGHHDVVKALLGHGANPGHASTQGLPEQYTSDATIVELLRTAGVAKVNPDAPHQDPRFIHDLNVGPPKAYYMPHPGPYAYYPGIPAPPLPEGAMPYYPPPLAPPPSSPPSADDQSPPSAGSNVSNLPPPEIARLIPCRYFPACRYGASCIFAHPQGPYYPRPMPPPAQYPSPYEQPPYPPNFYPIPAPQPQFQPPNGAPPPHHLSPVSPQSATQPVPPPPPQFVNQRNTSEIVPPLQIPFNPPGAPVPGPGPYGPMSPVSPSYPHPGQLSVPLSVPPPPPAHASTGPQPSSAPYPQSAPPSATHQRYPPSSEQNGAQKSHPQEGFGQRGDRRASGGPGFRRPSFGGSRKPPCLFFPSGRCRNGDDCRFPHILADSHAMGRGGRFRSPPQNPINGNNQANLEEKLANLSITENGNHAPRQGSSGSTTPSERGPRGANGAHARPSKSTSALQKQRVPNADEFPVLGGSSTPPQVNGYSTHTGPTAAQVLQAPAVRKEAPKSDTSATEGQEQFRPTAGQPQTIKTASQDTMASTPAPVPVLPHKLSVSFAAVANGAPDTSKEVSVSA</sequence>
<dbReference type="SMART" id="SM00356">
    <property type="entry name" value="ZnF_C3H1"/>
    <property type="match status" value="2"/>
</dbReference>
<evidence type="ECO:0000313" key="8">
    <source>
        <dbReference type="Proteomes" id="UP000759537"/>
    </source>
</evidence>
<keyword evidence="8" id="KW-1185">Reference proteome</keyword>
<feature type="region of interest" description="Disordered" evidence="5">
    <location>
        <begin position="142"/>
        <end position="172"/>
    </location>
</feature>
<dbReference type="Gene3D" id="1.25.40.20">
    <property type="entry name" value="Ankyrin repeat-containing domain"/>
    <property type="match status" value="1"/>
</dbReference>
<keyword evidence="4" id="KW-0862">Zinc</keyword>
<evidence type="ECO:0000313" key="7">
    <source>
        <dbReference type="EMBL" id="KAF8481842.1"/>
    </source>
</evidence>
<reference evidence="7" key="2">
    <citation type="journal article" date="2020" name="Nat. Commun.">
        <title>Large-scale genome sequencing of mycorrhizal fungi provides insights into the early evolution of symbiotic traits.</title>
        <authorList>
            <person name="Miyauchi S."/>
            <person name="Kiss E."/>
            <person name="Kuo A."/>
            <person name="Drula E."/>
            <person name="Kohler A."/>
            <person name="Sanchez-Garcia M."/>
            <person name="Morin E."/>
            <person name="Andreopoulos B."/>
            <person name="Barry K.W."/>
            <person name="Bonito G."/>
            <person name="Buee M."/>
            <person name="Carver A."/>
            <person name="Chen C."/>
            <person name="Cichocki N."/>
            <person name="Clum A."/>
            <person name="Culley D."/>
            <person name="Crous P.W."/>
            <person name="Fauchery L."/>
            <person name="Girlanda M."/>
            <person name="Hayes R.D."/>
            <person name="Keri Z."/>
            <person name="LaButti K."/>
            <person name="Lipzen A."/>
            <person name="Lombard V."/>
            <person name="Magnuson J."/>
            <person name="Maillard F."/>
            <person name="Murat C."/>
            <person name="Nolan M."/>
            <person name="Ohm R.A."/>
            <person name="Pangilinan J."/>
            <person name="Pereira M.F."/>
            <person name="Perotto S."/>
            <person name="Peter M."/>
            <person name="Pfister S."/>
            <person name="Riley R."/>
            <person name="Sitrit Y."/>
            <person name="Stielow J.B."/>
            <person name="Szollosi G."/>
            <person name="Zifcakova L."/>
            <person name="Stursova M."/>
            <person name="Spatafora J.W."/>
            <person name="Tedersoo L."/>
            <person name="Vaario L.M."/>
            <person name="Yamada A."/>
            <person name="Yan M."/>
            <person name="Wang P."/>
            <person name="Xu J."/>
            <person name="Bruns T."/>
            <person name="Baldrian P."/>
            <person name="Vilgalys R."/>
            <person name="Dunand C."/>
            <person name="Henrissat B."/>
            <person name="Grigoriev I.V."/>
            <person name="Hibbett D."/>
            <person name="Nagy L.G."/>
            <person name="Martin F.M."/>
        </authorList>
    </citation>
    <scope>NUCLEOTIDE SEQUENCE</scope>
    <source>
        <strain evidence="7">Prilba</strain>
    </source>
</reference>
<dbReference type="Proteomes" id="UP000759537">
    <property type="component" value="Unassembled WGS sequence"/>
</dbReference>
<feature type="compositionally biased region" description="Polar residues" evidence="5">
    <location>
        <begin position="510"/>
        <end position="527"/>
    </location>
</feature>
<gene>
    <name evidence="7" type="ORF">DFH94DRAFT_410150</name>
</gene>
<name>A0A9P5MYG8_9AGAM</name>
<dbReference type="PROSITE" id="PS50103">
    <property type="entry name" value="ZF_C3H1"/>
    <property type="match status" value="2"/>
</dbReference>
<feature type="region of interest" description="Disordered" evidence="5">
    <location>
        <begin position="223"/>
        <end position="582"/>
    </location>
</feature>
<accession>A0A9P5MYG8</accession>
<dbReference type="PROSITE" id="PS50297">
    <property type="entry name" value="ANK_REP_REGION"/>
    <property type="match status" value="1"/>
</dbReference>
<feature type="zinc finger region" description="C3H1-type" evidence="4">
    <location>
        <begin position="391"/>
        <end position="418"/>
    </location>
</feature>
<dbReference type="SUPFAM" id="SSF48403">
    <property type="entry name" value="Ankyrin repeat"/>
    <property type="match status" value="1"/>
</dbReference>
<dbReference type="SMART" id="SM00248">
    <property type="entry name" value="ANK"/>
    <property type="match status" value="1"/>
</dbReference>
<dbReference type="PANTHER" id="PTHR24171:SF8">
    <property type="entry name" value="BRCA1-ASSOCIATED RING DOMAIN PROTEIN 1"/>
    <property type="match status" value="1"/>
</dbReference>
<protein>
    <recommendedName>
        <fullName evidence="6">C3H1-type domain-containing protein</fullName>
    </recommendedName>
</protein>
<feature type="compositionally biased region" description="Pro residues" evidence="5">
    <location>
        <begin position="281"/>
        <end position="300"/>
    </location>
</feature>
<evidence type="ECO:0000256" key="1">
    <source>
        <dbReference type="ARBA" id="ARBA00022737"/>
    </source>
</evidence>
<dbReference type="InterPro" id="IPR002110">
    <property type="entry name" value="Ankyrin_rpt"/>
</dbReference>
<evidence type="ECO:0000256" key="2">
    <source>
        <dbReference type="ARBA" id="ARBA00023043"/>
    </source>
</evidence>
<feature type="compositionally biased region" description="Low complexity" evidence="5">
    <location>
        <begin position="154"/>
        <end position="163"/>
    </location>
</feature>
<proteinExistence type="predicted"/>
<evidence type="ECO:0000256" key="4">
    <source>
        <dbReference type="PROSITE-ProRule" id="PRU00723"/>
    </source>
</evidence>
<feature type="compositionally biased region" description="Pro residues" evidence="5">
    <location>
        <begin position="142"/>
        <end position="153"/>
    </location>
</feature>
<keyword evidence="4" id="KW-0479">Metal-binding</keyword>
<dbReference type="GO" id="GO:0004842">
    <property type="term" value="F:ubiquitin-protein transferase activity"/>
    <property type="evidence" value="ECO:0007669"/>
    <property type="project" value="TreeGrafter"/>
</dbReference>
<feature type="domain" description="C3H1-type" evidence="6">
    <location>
        <begin position="391"/>
        <end position="418"/>
    </location>
</feature>
<organism evidence="7 8">
    <name type="scientific">Russula ochroleuca</name>
    <dbReference type="NCBI Taxonomy" id="152965"/>
    <lineage>
        <taxon>Eukaryota</taxon>
        <taxon>Fungi</taxon>
        <taxon>Dikarya</taxon>
        <taxon>Basidiomycota</taxon>
        <taxon>Agaricomycotina</taxon>
        <taxon>Agaricomycetes</taxon>
        <taxon>Russulales</taxon>
        <taxon>Russulaceae</taxon>
        <taxon>Russula</taxon>
    </lineage>
</organism>
<dbReference type="InterPro" id="IPR036770">
    <property type="entry name" value="Ankyrin_rpt-contain_sf"/>
</dbReference>
<feature type="compositionally biased region" description="Low complexity" evidence="5">
    <location>
        <begin position="384"/>
        <end position="393"/>
    </location>
</feature>
<dbReference type="InterPro" id="IPR000571">
    <property type="entry name" value="Znf_CCCH"/>
</dbReference>
<feature type="compositionally biased region" description="Polar residues" evidence="5">
    <location>
        <begin position="353"/>
        <end position="364"/>
    </location>
</feature>
<feature type="compositionally biased region" description="Polar residues" evidence="5">
    <location>
        <begin position="560"/>
        <end position="575"/>
    </location>
</feature>
<dbReference type="Pfam" id="PF12796">
    <property type="entry name" value="Ank_2"/>
    <property type="match status" value="1"/>
</dbReference>
<dbReference type="GO" id="GO:0085020">
    <property type="term" value="P:protein K6-linked ubiquitination"/>
    <property type="evidence" value="ECO:0007669"/>
    <property type="project" value="TreeGrafter"/>
</dbReference>
<keyword evidence="2 3" id="KW-0040">ANK repeat</keyword>
<dbReference type="EMBL" id="WHVB01000006">
    <property type="protein sequence ID" value="KAF8481842.1"/>
    <property type="molecule type" value="Genomic_DNA"/>
</dbReference>
<dbReference type="OrthoDB" id="20872at2759"/>
<feature type="compositionally biased region" description="Polar residues" evidence="5">
    <location>
        <begin position="452"/>
        <end position="473"/>
    </location>
</feature>
<feature type="zinc finger region" description="C3H1-type" evidence="4">
    <location>
        <begin position="176"/>
        <end position="201"/>
    </location>
</feature>